<feature type="region of interest" description="Disordered" evidence="11">
    <location>
        <begin position="301"/>
        <end position="328"/>
    </location>
</feature>
<evidence type="ECO:0000256" key="2">
    <source>
        <dbReference type="ARBA" id="ARBA00008684"/>
    </source>
</evidence>
<keyword evidence="16" id="KW-1185">Reference proteome</keyword>
<comment type="similarity">
    <text evidence="2">Belongs to the protein kinase superfamily. Ser/Thr protein kinase family.</text>
</comment>
<evidence type="ECO:0000313" key="15">
    <source>
        <dbReference type="EMBL" id="KMZ55992.1"/>
    </source>
</evidence>
<sequence>MFFAGGDYYHFAGAKLTMLFILHLLLLPLLLDGEPLKDKDVLFAFLSRTPYTTKLDSWKNSTSVCQWRGVTCNADLTSVEELRLPAIGLFGSIPLTTVCLLSGLRVLSLRANLLSGSIPSEITTLSNLRYLYLQRNNLSGEIPAGISNMTRLVRLDLSKNRLTGKIPVELVELRELRGLFLENNNLSGEIFPGIDNFGEQLTGFNVSYNQLSGEVPERLGSMFTVASFAGNPELCGSPFSPCSPSSAVPTPSPNPSTEDSGGSGWDWILSKAMTIGIAVSVGFLILMIIIVLLILRSRKRRSNGTERKPNQTLTTTYSSNDRNKNSSKSSSLIVKKMVVFENGPYSFDMEDLLHASAEVLGKGALGTSYKVILEDGNVVVVKRINEVPVSEREFEQIVTILGNANHAGIVSLRAYYYAKNEKLLVYDYEPVGSLSGFLHGTRDSSRVFLDWTSRARIALSAAKGLYFLHSLGIVHGDVKASNILLKTAPANAAAWSDFGLCDLFKNAANVIGQGYRAPELVGTRKVTMESDAYGFGVVLLELLTGKAANRIVVSEVEEMNLPKWVQSIVAEEWTAEVFDDELVKYGGSKIEFEMLEVLHIAMACVKENPKNRANLDDVVRVLQEITKHNESSEEPSLRSTPMGNSSLATP</sequence>
<dbReference type="AlphaFoldDB" id="A0A0K9NIS4"/>
<dbReference type="SUPFAM" id="SSF56112">
    <property type="entry name" value="Protein kinase-like (PK-like)"/>
    <property type="match status" value="1"/>
</dbReference>
<evidence type="ECO:0000256" key="1">
    <source>
        <dbReference type="ARBA" id="ARBA00004370"/>
    </source>
</evidence>
<comment type="caution">
    <text evidence="15">The sequence shown here is derived from an EMBL/GenBank/DDBJ whole genome shotgun (WGS) entry which is preliminary data.</text>
</comment>
<keyword evidence="5 13" id="KW-0732">Signal</keyword>
<evidence type="ECO:0000256" key="11">
    <source>
        <dbReference type="SAM" id="MobiDB-lite"/>
    </source>
</evidence>
<dbReference type="Pfam" id="PF08263">
    <property type="entry name" value="LRRNT_2"/>
    <property type="match status" value="1"/>
</dbReference>
<feature type="chain" id="PRO_5005526943" evidence="13">
    <location>
        <begin position="34"/>
        <end position="650"/>
    </location>
</feature>
<dbReference type="SUPFAM" id="SSF52058">
    <property type="entry name" value="L domain-like"/>
    <property type="match status" value="1"/>
</dbReference>
<reference evidence="16" key="1">
    <citation type="journal article" date="2016" name="Nature">
        <title>The genome of the seagrass Zostera marina reveals angiosperm adaptation to the sea.</title>
        <authorList>
            <person name="Olsen J.L."/>
            <person name="Rouze P."/>
            <person name="Verhelst B."/>
            <person name="Lin Y.-C."/>
            <person name="Bayer T."/>
            <person name="Collen J."/>
            <person name="Dattolo E."/>
            <person name="De Paoli E."/>
            <person name="Dittami S."/>
            <person name="Maumus F."/>
            <person name="Michel G."/>
            <person name="Kersting A."/>
            <person name="Lauritano C."/>
            <person name="Lohaus R."/>
            <person name="Toepel M."/>
            <person name="Tonon T."/>
            <person name="Vanneste K."/>
            <person name="Amirebrahimi M."/>
            <person name="Brakel J."/>
            <person name="Bostroem C."/>
            <person name="Chovatia M."/>
            <person name="Grimwood J."/>
            <person name="Jenkins J.W."/>
            <person name="Jueterbock A."/>
            <person name="Mraz A."/>
            <person name="Stam W.T."/>
            <person name="Tice H."/>
            <person name="Bornberg-Bauer E."/>
            <person name="Green P.J."/>
            <person name="Pearson G.A."/>
            <person name="Procaccini G."/>
            <person name="Duarte C.M."/>
            <person name="Schmutz J."/>
            <person name="Reusch T.B.H."/>
            <person name="Van de Peer Y."/>
        </authorList>
    </citation>
    <scope>NUCLEOTIDE SEQUENCE [LARGE SCALE GENOMIC DNA]</scope>
    <source>
        <strain evidence="16">cv. Finnish</strain>
    </source>
</reference>
<evidence type="ECO:0000256" key="6">
    <source>
        <dbReference type="ARBA" id="ARBA00022737"/>
    </source>
</evidence>
<keyword evidence="3" id="KW-0433">Leucine-rich repeat</keyword>
<accession>A0A0K9NIS4</accession>
<evidence type="ECO:0000256" key="12">
    <source>
        <dbReference type="SAM" id="Phobius"/>
    </source>
</evidence>
<dbReference type="InterPro" id="IPR013210">
    <property type="entry name" value="LRR_N_plant-typ"/>
</dbReference>
<feature type="domain" description="Protein kinase" evidence="14">
    <location>
        <begin position="354"/>
        <end position="626"/>
    </location>
</feature>
<dbReference type="GO" id="GO:0004672">
    <property type="term" value="F:protein kinase activity"/>
    <property type="evidence" value="ECO:0007669"/>
    <property type="project" value="InterPro"/>
</dbReference>
<dbReference type="SMART" id="SM00220">
    <property type="entry name" value="S_TKc"/>
    <property type="match status" value="1"/>
</dbReference>
<dbReference type="Pfam" id="PF00069">
    <property type="entry name" value="Pkinase"/>
    <property type="match status" value="1"/>
</dbReference>
<gene>
    <name evidence="15" type="ORF">ZOSMA_9G00970</name>
</gene>
<evidence type="ECO:0000256" key="4">
    <source>
        <dbReference type="ARBA" id="ARBA00022692"/>
    </source>
</evidence>
<proteinExistence type="inferred from homology"/>
<evidence type="ECO:0000256" key="5">
    <source>
        <dbReference type="ARBA" id="ARBA00022729"/>
    </source>
</evidence>
<feature type="transmembrane region" description="Helical" evidence="12">
    <location>
        <begin position="275"/>
        <end position="295"/>
    </location>
</feature>
<keyword evidence="4 12" id="KW-0812">Transmembrane</keyword>
<dbReference type="STRING" id="29655.A0A0K9NIS4"/>
<dbReference type="InterPro" id="IPR032675">
    <property type="entry name" value="LRR_dom_sf"/>
</dbReference>
<dbReference type="Pfam" id="PF00560">
    <property type="entry name" value="LRR_1"/>
    <property type="match status" value="2"/>
</dbReference>
<evidence type="ECO:0000313" key="16">
    <source>
        <dbReference type="Proteomes" id="UP000036987"/>
    </source>
</evidence>
<dbReference type="FunFam" id="3.80.10.10:FF:000234">
    <property type="entry name" value="Probable inactive receptor kinase RLK902"/>
    <property type="match status" value="1"/>
</dbReference>
<keyword evidence="15" id="KW-0675">Receptor</keyword>
<keyword evidence="7" id="KW-0547">Nucleotide-binding</keyword>
<dbReference type="PROSITE" id="PS00108">
    <property type="entry name" value="PROTEIN_KINASE_ST"/>
    <property type="match status" value="1"/>
</dbReference>
<protein>
    <submittedName>
        <fullName evidence="15">Receptor-like protein kinase 1-like</fullName>
    </submittedName>
</protein>
<dbReference type="GO" id="GO:0005524">
    <property type="term" value="F:ATP binding"/>
    <property type="evidence" value="ECO:0007669"/>
    <property type="project" value="UniProtKB-KW"/>
</dbReference>
<evidence type="ECO:0000256" key="7">
    <source>
        <dbReference type="ARBA" id="ARBA00022741"/>
    </source>
</evidence>
<name>A0A0K9NIS4_ZOSMR</name>
<keyword evidence="15" id="KW-0808">Transferase</keyword>
<dbReference type="PANTHER" id="PTHR48010:SF55">
    <property type="entry name" value="OS01G0607900 PROTEIN"/>
    <property type="match status" value="1"/>
</dbReference>
<evidence type="ECO:0000256" key="10">
    <source>
        <dbReference type="ARBA" id="ARBA00023136"/>
    </source>
</evidence>
<evidence type="ECO:0000256" key="8">
    <source>
        <dbReference type="ARBA" id="ARBA00022840"/>
    </source>
</evidence>
<dbReference type="InterPro" id="IPR000719">
    <property type="entry name" value="Prot_kinase_dom"/>
</dbReference>
<keyword evidence="6" id="KW-0677">Repeat</keyword>
<dbReference type="PROSITE" id="PS50011">
    <property type="entry name" value="PROTEIN_KINASE_DOM"/>
    <property type="match status" value="1"/>
</dbReference>
<dbReference type="PANTHER" id="PTHR48010">
    <property type="entry name" value="OS05G0588300 PROTEIN"/>
    <property type="match status" value="1"/>
</dbReference>
<dbReference type="OrthoDB" id="1668230at2759"/>
<feature type="compositionally biased region" description="Polar residues" evidence="11">
    <location>
        <begin position="637"/>
        <end position="650"/>
    </location>
</feature>
<feature type="signal peptide" evidence="13">
    <location>
        <begin position="1"/>
        <end position="33"/>
    </location>
</feature>
<dbReference type="GO" id="GO:0016020">
    <property type="term" value="C:membrane"/>
    <property type="evidence" value="ECO:0007669"/>
    <property type="project" value="UniProtKB-SubCell"/>
</dbReference>
<dbReference type="Gene3D" id="1.10.510.10">
    <property type="entry name" value="Transferase(Phosphotransferase) domain 1"/>
    <property type="match status" value="1"/>
</dbReference>
<feature type="region of interest" description="Disordered" evidence="11">
    <location>
        <begin position="629"/>
        <end position="650"/>
    </location>
</feature>
<dbReference type="InterPro" id="IPR001611">
    <property type="entry name" value="Leu-rich_rpt"/>
</dbReference>
<keyword evidence="10 12" id="KW-0472">Membrane</keyword>
<evidence type="ECO:0000256" key="3">
    <source>
        <dbReference type="ARBA" id="ARBA00022614"/>
    </source>
</evidence>
<dbReference type="InterPro" id="IPR008271">
    <property type="entry name" value="Ser/Thr_kinase_AS"/>
</dbReference>
<comment type="subcellular location">
    <subcellularLocation>
        <location evidence="1">Membrane</location>
    </subcellularLocation>
</comment>
<keyword evidence="15" id="KW-0418">Kinase</keyword>
<keyword evidence="9 12" id="KW-1133">Transmembrane helix</keyword>
<feature type="region of interest" description="Disordered" evidence="11">
    <location>
        <begin position="240"/>
        <end position="261"/>
    </location>
</feature>
<dbReference type="OMA" id="TMESDAY"/>
<dbReference type="Gene3D" id="3.80.10.10">
    <property type="entry name" value="Ribonuclease Inhibitor"/>
    <property type="match status" value="2"/>
</dbReference>
<dbReference type="InterPro" id="IPR050994">
    <property type="entry name" value="At_inactive_RLKs"/>
</dbReference>
<dbReference type="EMBL" id="LFYR01002228">
    <property type="protein sequence ID" value="KMZ55992.1"/>
    <property type="molecule type" value="Genomic_DNA"/>
</dbReference>
<evidence type="ECO:0000256" key="9">
    <source>
        <dbReference type="ARBA" id="ARBA00022989"/>
    </source>
</evidence>
<organism evidence="15 16">
    <name type="scientific">Zostera marina</name>
    <name type="common">Eelgrass</name>
    <dbReference type="NCBI Taxonomy" id="29655"/>
    <lineage>
        <taxon>Eukaryota</taxon>
        <taxon>Viridiplantae</taxon>
        <taxon>Streptophyta</taxon>
        <taxon>Embryophyta</taxon>
        <taxon>Tracheophyta</taxon>
        <taxon>Spermatophyta</taxon>
        <taxon>Magnoliopsida</taxon>
        <taxon>Liliopsida</taxon>
        <taxon>Zosteraceae</taxon>
        <taxon>Zostera</taxon>
    </lineage>
</organism>
<dbReference type="InterPro" id="IPR011009">
    <property type="entry name" value="Kinase-like_dom_sf"/>
</dbReference>
<evidence type="ECO:0000256" key="13">
    <source>
        <dbReference type="SAM" id="SignalP"/>
    </source>
</evidence>
<dbReference type="Proteomes" id="UP000036987">
    <property type="component" value="Unassembled WGS sequence"/>
</dbReference>
<evidence type="ECO:0000259" key="14">
    <source>
        <dbReference type="PROSITE" id="PS50011"/>
    </source>
</evidence>
<dbReference type="Gene3D" id="3.30.200.20">
    <property type="entry name" value="Phosphorylase Kinase, domain 1"/>
    <property type="match status" value="1"/>
</dbReference>
<keyword evidence="8" id="KW-0067">ATP-binding</keyword>